<dbReference type="Proteomes" id="UP000838878">
    <property type="component" value="Chromosome 3"/>
</dbReference>
<organism evidence="1 2">
    <name type="scientific">Brenthis ino</name>
    <name type="common">lesser marbled fritillary</name>
    <dbReference type="NCBI Taxonomy" id="405034"/>
    <lineage>
        <taxon>Eukaryota</taxon>
        <taxon>Metazoa</taxon>
        <taxon>Ecdysozoa</taxon>
        <taxon>Arthropoda</taxon>
        <taxon>Hexapoda</taxon>
        <taxon>Insecta</taxon>
        <taxon>Pterygota</taxon>
        <taxon>Neoptera</taxon>
        <taxon>Endopterygota</taxon>
        <taxon>Lepidoptera</taxon>
        <taxon>Glossata</taxon>
        <taxon>Ditrysia</taxon>
        <taxon>Papilionoidea</taxon>
        <taxon>Nymphalidae</taxon>
        <taxon>Heliconiinae</taxon>
        <taxon>Argynnini</taxon>
        <taxon>Brenthis</taxon>
    </lineage>
</organism>
<name>A0A8J9YD31_9NEOP</name>
<proteinExistence type="predicted"/>
<feature type="non-terminal residue" evidence="1">
    <location>
        <position position="1"/>
    </location>
</feature>
<gene>
    <name evidence="1" type="ORF">BINO364_LOCUS7914</name>
</gene>
<dbReference type="EMBL" id="OV170223">
    <property type="protein sequence ID" value="CAH0721876.1"/>
    <property type="molecule type" value="Genomic_DNA"/>
</dbReference>
<evidence type="ECO:0000313" key="2">
    <source>
        <dbReference type="Proteomes" id="UP000838878"/>
    </source>
</evidence>
<feature type="non-terminal residue" evidence="1">
    <location>
        <position position="49"/>
    </location>
</feature>
<reference evidence="1" key="1">
    <citation type="submission" date="2021-12" db="EMBL/GenBank/DDBJ databases">
        <authorList>
            <person name="Martin H S."/>
        </authorList>
    </citation>
    <scope>NUCLEOTIDE SEQUENCE</scope>
</reference>
<protein>
    <submittedName>
        <fullName evidence="1">Uncharacterized protein</fullName>
    </submittedName>
</protein>
<keyword evidence="2" id="KW-1185">Reference proteome</keyword>
<evidence type="ECO:0000313" key="1">
    <source>
        <dbReference type="EMBL" id="CAH0721876.1"/>
    </source>
</evidence>
<dbReference type="AlphaFoldDB" id="A0A8J9YD31"/>
<sequence>GNPNDEKLVLVNVINRVNCKQARMAAPALSHTIAMWAGAGHCAASRSVI</sequence>
<accession>A0A8J9YD31</accession>